<dbReference type="AlphaFoldDB" id="A0A8K0JLN4"/>
<dbReference type="Pfam" id="PF03650">
    <property type="entry name" value="MPC"/>
    <property type="match status" value="1"/>
</dbReference>
<organism evidence="10 11">
    <name type="scientific">Filobasidium floriforme</name>
    <dbReference type="NCBI Taxonomy" id="5210"/>
    <lineage>
        <taxon>Eukaryota</taxon>
        <taxon>Fungi</taxon>
        <taxon>Dikarya</taxon>
        <taxon>Basidiomycota</taxon>
        <taxon>Agaricomycotina</taxon>
        <taxon>Tremellomycetes</taxon>
        <taxon>Filobasidiales</taxon>
        <taxon>Filobasidiaceae</taxon>
        <taxon>Filobasidium</taxon>
    </lineage>
</organism>
<evidence type="ECO:0000313" key="11">
    <source>
        <dbReference type="Proteomes" id="UP000812966"/>
    </source>
</evidence>
<keyword evidence="8 9" id="KW-0472">Membrane</keyword>
<dbReference type="EMBL" id="JABELV010000050">
    <property type="protein sequence ID" value="KAG7553647.1"/>
    <property type="molecule type" value="Genomic_DNA"/>
</dbReference>
<evidence type="ECO:0000256" key="8">
    <source>
        <dbReference type="ARBA" id="ARBA00023136"/>
    </source>
</evidence>
<evidence type="ECO:0000256" key="1">
    <source>
        <dbReference type="ARBA" id="ARBA00004448"/>
    </source>
</evidence>
<keyword evidence="11" id="KW-1185">Reference proteome</keyword>
<dbReference type="GO" id="GO:0005743">
    <property type="term" value="C:mitochondrial inner membrane"/>
    <property type="evidence" value="ECO:0007669"/>
    <property type="project" value="UniProtKB-SubCell"/>
</dbReference>
<comment type="similarity">
    <text evidence="2 9">Belongs to the mitochondrial pyruvate carrier (MPC) (TC 2.A.105) family.</text>
</comment>
<sequence>MFSTSSTSSLEYYTLFTLAIFLIIATGNIPRWRKCPAITSGHPTPDYQELNTPYSPSCLSSPRPHRSTFFNWAKSPAAREYFFSTNFWGPVANWGLPIAAISDIRKDPEMISGVMSPTMAGYSLIFMRFAWRVIPRNYLLFACHATNATAQLIQCGRWAQYWKFGGREQAKGIAAKVSRRRLYSGFGYG</sequence>
<gene>
    <name evidence="10" type="ORF">FFLO_02932</name>
</gene>
<feature type="transmembrane region" description="Helical" evidence="9">
    <location>
        <begin position="12"/>
        <end position="29"/>
    </location>
</feature>
<evidence type="ECO:0000256" key="5">
    <source>
        <dbReference type="ARBA" id="ARBA00022792"/>
    </source>
</evidence>
<keyword evidence="3 9" id="KW-0813">Transport</keyword>
<proteinExistence type="inferred from homology"/>
<comment type="subcellular location">
    <subcellularLocation>
        <location evidence="1 9">Mitochondrion inner membrane</location>
        <topology evidence="1 9">Multi-pass membrane protein</topology>
    </subcellularLocation>
</comment>
<comment type="caution">
    <text evidence="10">The sequence shown here is derived from an EMBL/GenBank/DDBJ whole genome shotgun (WGS) entry which is preliminary data.</text>
</comment>
<keyword evidence="4 9" id="KW-0812">Transmembrane</keyword>
<dbReference type="PANTHER" id="PTHR14154">
    <property type="entry name" value="UPF0041 BRAIN PROTEIN 44-RELATED"/>
    <property type="match status" value="1"/>
</dbReference>
<evidence type="ECO:0000256" key="6">
    <source>
        <dbReference type="ARBA" id="ARBA00022989"/>
    </source>
</evidence>
<dbReference type="InterPro" id="IPR005336">
    <property type="entry name" value="MPC"/>
</dbReference>
<name>A0A8K0JLN4_9TREE</name>
<comment type="caution">
    <text evidence="9">Lacks conserved residue(s) required for the propagation of feature annotation.</text>
</comment>
<keyword evidence="7 9" id="KW-0496">Mitochondrion</keyword>
<dbReference type="GO" id="GO:0006850">
    <property type="term" value="P:pyruvate import into mitochondria"/>
    <property type="evidence" value="ECO:0007669"/>
    <property type="project" value="InterPro"/>
</dbReference>
<dbReference type="Proteomes" id="UP000812966">
    <property type="component" value="Unassembled WGS sequence"/>
</dbReference>
<evidence type="ECO:0000256" key="9">
    <source>
        <dbReference type="RuleBase" id="RU363100"/>
    </source>
</evidence>
<evidence type="ECO:0000256" key="4">
    <source>
        <dbReference type="ARBA" id="ARBA00022692"/>
    </source>
</evidence>
<evidence type="ECO:0000256" key="3">
    <source>
        <dbReference type="ARBA" id="ARBA00022448"/>
    </source>
</evidence>
<accession>A0A8K0JLN4</accession>
<reference evidence="10" key="1">
    <citation type="submission" date="2020-04" db="EMBL/GenBank/DDBJ databases">
        <title>Analysis of mating type loci in Filobasidium floriforme.</title>
        <authorList>
            <person name="Nowrousian M."/>
        </authorList>
    </citation>
    <scope>NUCLEOTIDE SEQUENCE</scope>
    <source>
        <strain evidence="10">CBS 6242</strain>
    </source>
</reference>
<protein>
    <recommendedName>
        <fullName evidence="9">Mitochondrial pyruvate carrier</fullName>
    </recommendedName>
</protein>
<comment type="function">
    <text evidence="9">Mediates the uptake of pyruvate into mitochondria.</text>
</comment>
<keyword evidence="5 9" id="KW-0999">Mitochondrion inner membrane</keyword>
<evidence type="ECO:0000313" key="10">
    <source>
        <dbReference type="EMBL" id="KAG7553647.1"/>
    </source>
</evidence>
<keyword evidence="6 9" id="KW-1133">Transmembrane helix</keyword>
<evidence type="ECO:0000256" key="2">
    <source>
        <dbReference type="ARBA" id="ARBA00006416"/>
    </source>
</evidence>
<evidence type="ECO:0000256" key="7">
    <source>
        <dbReference type="ARBA" id="ARBA00023128"/>
    </source>
</evidence>